<proteinExistence type="predicted"/>
<protein>
    <submittedName>
        <fullName evidence="1">Uncharacterized protein</fullName>
    </submittedName>
</protein>
<keyword evidence="2" id="KW-1185">Reference proteome</keyword>
<gene>
    <name evidence="1" type="ORF">ODY93_19250</name>
</gene>
<name>A0ABT6UIZ5_9GAMM</name>
<evidence type="ECO:0000313" key="1">
    <source>
        <dbReference type="EMBL" id="MDI5833725.1"/>
    </source>
</evidence>
<dbReference type="Proteomes" id="UP001159075">
    <property type="component" value="Unassembled WGS sequence"/>
</dbReference>
<accession>A0ABT6UIZ5</accession>
<dbReference type="EMBL" id="JAOTLW010000025">
    <property type="protein sequence ID" value="MDI5833725.1"/>
    <property type="molecule type" value="Genomic_DNA"/>
</dbReference>
<comment type="caution">
    <text evidence="1">The sequence shown here is derived from an EMBL/GenBank/DDBJ whole genome shotgun (WGS) entry which is preliminary data.</text>
</comment>
<sequence length="170" mass="19628">MESLVTKKFNKVDFAAFKTALFGESWQRRQEYFEQIHCHFLRIILRAMGELNEPLSLNSVSSRLDNNEKLFDDYCTHLITTVSSDPSTDFFTVAQIHDSLGNASAEQVHLNKRTQAFILFFEQNQCSNKVFLVLAHFLKLEPRYCQLLCLDAQKQAKALFSNQSLLIEIS</sequence>
<organism evidence="1 2">
    <name type="scientific">Shewanella xiamenensis</name>
    <dbReference type="NCBI Taxonomy" id="332186"/>
    <lineage>
        <taxon>Bacteria</taxon>
        <taxon>Pseudomonadati</taxon>
        <taxon>Pseudomonadota</taxon>
        <taxon>Gammaproteobacteria</taxon>
        <taxon>Alteromonadales</taxon>
        <taxon>Shewanellaceae</taxon>
        <taxon>Shewanella</taxon>
    </lineage>
</organism>
<dbReference type="RefSeq" id="WP_282679996.1">
    <property type="nucleotide sequence ID" value="NZ_JAOTLW010000025.1"/>
</dbReference>
<reference evidence="1 2" key="1">
    <citation type="submission" date="2022-09" db="EMBL/GenBank/DDBJ databases">
        <title>The outer-membrane cytochrome OmcA is essential for infection of Shewanella oneidensis by a zebrafish-associated bacteriophage.</title>
        <authorList>
            <person name="Grenfell A.W."/>
            <person name="Intile P."/>
            <person name="Mcfarlane J."/>
            <person name="Leung D."/>
            <person name="Abdalla K."/>
            <person name="Wold M."/>
            <person name="Kees E."/>
            <person name="Gralnick J."/>
        </authorList>
    </citation>
    <scope>NUCLEOTIDE SEQUENCE [LARGE SCALE GENOMIC DNA]</scope>
    <source>
        <strain evidence="1 2">NF-5</strain>
    </source>
</reference>
<evidence type="ECO:0000313" key="2">
    <source>
        <dbReference type="Proteomes" id="UP001159075"/>
    </source>
</evidence>